<sequence length="146" mass="15642">MALGAPRVARTLFLFSGWSCSGTTAKSKGAVPSTEGVMRVQHFCPVALARARVKGAAPLPAERKRVEFSPQFLAASSCLVLSKREDAPASSIHRAASAPSMEGRNRAFHLKRRARSHPVGRGTSSSTTSAPVKRESHPATPLPWKR</sequence>
<evidence type="ECO:0000313" key="2">
    <source>
        <dbReference type="EMBL" id="MPM35075.1"/>
    </source>
</evidence>
<organism evidence="2">
    <name type="scientific">bioreactor metagenome</name>
    <dbReference type="NCBI Taxonomy" id="1076179"/>
    <lineage>
        <taxon>unclassified sequences</taxon>
        <taxon>metagenomes</taxon>
        <taxon>ecological metagenomes</taxon>
    </lineage>
</organism>
<protein>
    <submittedName>
        <fullName evidence="2">Uncharacterized protein</fullName>
    </submittedName>
</protein>
<comment type="caution">
    <text evidence="2">The sequence shown here is derived from an EMBL/GenBank/DDBJ whole genome shotgun (WGS) entry which is preliminary data.</text>
</comment>
<accession>A0A644Z2E2</accession>
<dbReference type="EMBL" id="VSSQ01007171">
    <property type="protein sequence ID" value="MPM35075.1"/>
    <property type="molecule type" value="Genomic_DNA"/>
</dbReference>
<gene>
    <name evidence="2" type="ORF">SDC9_81665</name>
</gene>
<feature type="compositionally biased region" description="Basic residues" evidence="1">
    <location>
        <begin position="106"/>
        <end position="118"/>
    </location>
</feature>
<name>A0A644Z2E2_9ZZZZ</name>
<dbReference type="AlphaFoldDB" id="A0A644Z2E2"/>
<evidence type="ECO:0000256" key="1">
    <source>
        <dbReference type="SAM" id="MobiDB-lite"/>
    </source>
</evidence>
<proteinExistence type="predicted"/>
<reference evidence="2" key="1">
    <citation type="submission" date="2019-08" db="EMBL/GenBank/DDBJ databases">
        <authorList>
            <person name="Kucharzyk K."/>
            <person name="Murdoch R.W."/>
            <person name="Higgins S."/>
            <person name="Loffler F."/>
        </authorList>
    </citation>
    <scope>NUCLEOTIDE SEQUENCE</scope>
</reference>
<feature type="region of interest" description="Disordered" evidence="1">
    <location>
        <begin position="89"/>
        <end position="146"/>
    </location>
</feature>